<dbReference type="InterPro" id="IPR000845">
    <property type="entry name" value="Nucleoside_phosphorylase_d"/>
</dbReference>
<dbReference type="EMBL" id="CABFNS010000437">
    <property type="protein sequence ID" value="VUC21722.1"/>
    <property type="molecule type" value="Genomic_DNA"/>
</dbReference>
<dbReference type="Pfam" id="PF01048">
    <property type="entry name" value="PNP_UDP_1"/>
    <property type="match status" value="2"/>
</dbReference>
<dbReference type="Proteomes" id="UP000766486">
    <property type="component" value="Unassembled WGS sequence"/>
</dbReference>
<dbReference type="PANTHER" id="PTHR46082:SF6">
    <property type="entry name" value="AAA+ ATPASE DOMAIN-CONTAINING PROTEIN-RELATED"/>
    <property type="match status" value="1"/>
</dbReference>
<dbReference type="PANTHER" id="PTHR46082">
    <property type="entry name" value="ATP/GTP-BINDING PROTEIN-RELATED"/>
    <property type="match status" value="1"/>
</dbReference>
<evidence type="ECO:0000313" key="3">
    <source>
        <dbReference type="EMBL" id="VUC21722.1"/>
    </source>
</evidence>
<dbReference type="Gene3D" id="3.40.50.1580">
    <property type="entry name" value="Nucleoside phosphorylase domain"/>
    <property type="match status" value="1"/>
</dbReference>
<evidence type="ECO:0000313" key="4">
    <source>
        <dbReference type="Proteomes" id="UP000766486"/>
    </source>
</evidence>
<keyword evidence="4" id="KW-1185">Reference proteome</keyword>
<organism evidence="3 4">
    <name type="scientific">Bionectria ochroleuca</name>
    <name type="common">Gliocladium roseum</name>
    <dbReference type="NCBI Taxonomy" id="29856"/>
    <lineage>
        <taxon>Eukaryota</taxon>
        <taxon>Fungi</taxon>
        <taxon>Dikarya</taxon>
        <taxon>Ascomycota</taxon>
        <taxon>Pezizomycotina</taxon>
        <taxon>Sordariomycetes</taxon>
        <taxon>Hypocreomycetidae</taxon>
        <taxon>Hypocreales</taxon>
        <taxon>Bionectriaceae</taxon>
        <taxon>Clonostachys</taxon>
    </lineage>
</organism>
<protein>
    <recommendedName>
        <fullName evidence="2">Nucleoside phosphorylase domain-containing protein</fullName>
    </recommendedName>
</protein>
<dbReference type="InterPro" id="IPR035994">
    <property type="entry name" value="Nucleoside_phosphorylase_sf"/>
</dbReference>
<feature type="region of interest" description="Disordered" evidence="1">
    <location>
        <begin position="357"/>
        <end position="422"/>
    </location>
</feature>
<name>A0ABY6TTR0_BIOOC</name>
<comment type="caution">
    <text evidence="3">The sequence shown here is derived from an EMBL/GenBank/DDBJ whole genome shotgun (WGS) entry which is preliminary data.</text>
</comment>
<gene>
    <name evidence="3" type="ORF">CLO192961_LOCUS61636</name>
</gene>
<evidence type="ECO:0000259" key="2">
    <source>
        <dbReference type="Pfam" id="PF01048"/>
    </source>
</evidence>
<sequence length="422" mass="46670">MASLRPQRREDFEIGIICALPLEYNAVSLLFDEFWDEDGDSYGKATGDFNNYTTGRIGKYNVVLALLSHMGKSNAASAAAGIRSSYCQLRLALLVGVCGGVPRVNDDEDEILLGDVVISKTVVQFDFGRQYPDRFIPKDAFEDRLGKQNKDVRSFLIALETDRGLERLERRTAHLLKQLQANSMTRKRRRKYGYPGTAEDRLFEPTYRHKHHISPTCICSQCYEKSDPVCDDALKSSCRDLGCEETYLVTRERLQMKSQLEQDNNDEAQEPAIHVGVIISGDTVMKSGEDRDAIAKREGAIAFEMEGVGVWEELPCLIIKGVCDYADCHKNKKWQDFAAATAASAAKALLEAHIQTDKSKGTVTQEVGNGGPDNQPSILRNTASQNSEQTNEISQPATGATARISDNSASGGSRQTNSITVR</sequence>
<reference evidence="3 4" key="1">
    <citation type="submission" date="2019-06" db="EMBL/GenBank/DDBJ databases">
        <authorList>
            <person name="Broberg M."/>
        </authorList>
    </citation>
    <scope>NUCLEOTIDE SEQUENCE [LARGE SCALE GENOMIC DNA]</scope>
</reference>
<feature type="compositionally biased region" description="Polar residues" evidence="1">
    <location>
        <begin position="361"/>
        <end position="422"/>
    </location>
</feature>
<evidence type="ECO:0000256" key="1">
    <source>
        <dbReference type="SAM" id="MobiDB-lite"/>
    </source>
</evidence>
<dbReference type="InterPro" id="IPR053137">
    <property type="entry name" value="NLR-like"/>
</dbReference>
<feature type="domain" description="Nucleoside phosphorylase" evidence="2">
    <location>
        <begin position="13"/>
        <end position="132"/>
    </location>
</feature>
<proteinExistence type="predicted"/>
<accession>A0ABY6TTR0</accession>
<feature type="domain" description="Nucleoside phosphorylase" evidence="2">
    <location>
        <begin position="259"/>
        <end position="349"/>
    </location>
</feature>
<dbReference type="SUPFAM" id="SSF53167">
    <property type="entry name" value="Purine and uridine phosphorylases"/>
    <property type="match status" value="1"/>
</dbReference>